<sequence>MAALLYFEEKSTRISVERGCHSTSILEDLCLRLHPLLLMPLPGLRPLYQLLPSLIYLSLVSPYPFRVQRPMSYFVDINRYSERPCQKMEAIRAHQDHLIATQTQHTTILRQIQ</sequence>
<evidence type="ECO:0000313" key="2">
    <source>
        <dbReference type="Proteomes" id="UP000288805"/>
    </source>
</evidence>
<gene>
    <name evidence="1" type="ORF">CK203_107335</name>
</gene>
<protein>
    <submittedName>
        <fullName evidence="1">Uncharacterized protein</fullName>
    </submittedName>
</protein>
<comment type="caution">
    <text evidence="1">The sequence shown here is derived from an EMBL/GenBank/DDBJ whole genome shotgun (WGS) entry which is preliminary data.</text>
</comment>
<dbReference type="Proteomes" id="UP000288805">
    <property type="component" value="Unassembled WGS sequence"/>
</dbReference>
<dbReference type="EMBL" id="QGNW01002302">
    <property type="protein sequence ID" value="RVW21284.1"/>
    <property type="molecule type" value="Genomic_DNA"/>
</dbReference>
<evidence type="ECO:0000313" key="1">
    <source>
        <dbReference type="EMBL" id="RVW21284.1"/>
    </source>
</evidence>
<organism evidence="1 2">
    <name type="scientific">Vitis vinifera</name>
    <name type="common">Grape</name>
    <dbReference type="NCBI Taxonomy" id="29760"/>
    <lineage>
        <taxon>Eukaryota</taxon>
        <taxon>Viridiplantae</taxon>
        <taxon>Streptophyta</taxon>
        <taxon>Embryophyta</taxon>
        <taxon>Tracheophyta</taxon>
        <taxon>Spermatophyta</taxon>
        <taxon>Magnoliopsida</taxon>
        <taxon>eudicotyledons</taxon>
        <taxon>Gunneridae</taxon>
        <taxon>Pentapetalae</taxon>
        <taxon>rosids</taxon>
        <taxon>Vitales</taxon>
        <taxon>Vitaceae</taxon>
        <taxon>Viteae</taxon>
        <taxon>Vitis</taxon>
    </lineage>
</organism>
<dbReference type="AlphaFoldDB" id="A0A438CDK9"/>
<proteinExistence type="predicted"/>
<name>A0A438CDK9_VITVI</name>
<reference evidence="1 2" key="1">
    <citation type="journal article" date="2018" name="PLoS Genet.">
        <title>Population sequencing reveals clonal diversity and ancestral inbreeding in the grapevine cultivar Chardonnay.</title>
        <authorList>
            <person name="Roach M.J."/>
            <person name="Johnson D.L."/>
            <person name="Bohlmann J."/>
            <person name="van Vuuren H.J."/>
            <person name="Jones S.J."/>
            <person name="Pretorius I.S."/>
            <person name="Schmidt S.A."/>
            <person name="Borneman A.R."/>
        </authorList>
    </citation>
    <scope>NUCLEOTIDE SEQUENCE [LARGE SCALE GENOMIC DNA]</scope>
    <source>
        <strain evidence="2">cv. Chardonnay</strain>
        <tissue evidence="1">Leaf</tissue>
    </source>
</reference>
<accession>A0A438CDK9</accession>